<keyword evidence="6" id="KW-1185">Reference proteome</keyword>
<keyword evidence="2" id="KW-0812">Transmembrane</keyword>
<proteinExistence type="predicted"/>
<evidence type="ECO:0000313" key="5">
    <source>
        <dbReference type="Ensembl" id="ENSLBEP00000002174.1"/>
    </source>
</evidence>
<feature type="signal peptide" evidence="3">
    <location>
        <begin position="1"/>
        <end position="24"/>
    </location>
</feature>
<keyword evidence="2" id="KW-1133">Transmembrane helix</keyword>
<keyword evidence="3" id="KW-0732">Signal</keyword>
<dbReference type="GeneID" id="109995114"/>
<dbReference type="PANTHER" id="PTHR44969">
    <property type="entry name" value="CELL SURFACE A33 ANTIGEN"/>
    <property type="match status" value="1"/>
</dbReference>
<organism evidence="5 6">
    <name type="scientific">Labrus bergylta</name>
    <name type="common">ballan wrasse</name>
    <dbReference type="NCBI Taxonomy" id="56723"/>
    <lineage>
        <taxon>Eukaryota</taxon>
        <taxon>Metazoa</taxon>
        <taxon>Chordata</taxon>
        <taxon>Craniata</taxon>
        <taxon>Vertebrata</taxon>
        <taxon>Euteleostomi</taxon>
        <taxon>Actinopterygii</taxon>
        <taxon>Neopterygii</taxon>
        <taxon>Teleostei</taxon>
        <taxon>Neoteleostei</taxon>
        <taxon>Acanthomorphata</taxon>
        <taxon>Eupercaria</taxon>
        <taxon>Labriformes</taxon>
        <taxon>Labridae</taxon>
        <taxon>Labrus</taxon>
    </lineage>
</organism>
<feature type="compositionally biased region" description="Basic and acidic residues" evidence="1">
    <location>
        <begin position="300"/>
        <end position="318"/>
    </location>
</feature>
<dbReference type="Pfam" id="PF07686">
    <property type="entry name" value="V-set"/>
    <property type="match status" value="1"/>
</dbReference>
<accession>A0A3Q3KZY9</accession>
<dbReference type="InterPro" id="IPR042474">
    <property type="entry name" value="A33"/>
</dbReference>
<evidence type="ECO:0000313" key="6">
    <source>
        <dbReference type="Proteomes" id="UP000261660"/>
    </source>
</evidence>
<dbReference type="STRING" id="56723.ENSLBEP00000002174"/>
<evidence type="ECO:0000256" key="1">
    <source>
        <dbReference type="SAM" id="MobiDB-lite"/>
    </source>
</evidence>
<dbReference type="Proteomes" id="UP000261660">
    <property type="component" value="Unplaced"/>
</dbReference>
<dbReference type="OrthoDB" id="8825892at2759"/>
<dbReference type="InterPro" id="IPR013783">
    <property type="entry name" value="Ig-like_fold"/>
</dbReference>
<dbReference type="SMART" id="SM00409">
    <property type="entry name" value="IG"/>
    <property type="match status" value="2"/>
</dbReference>
<dbReference type="InterPro" id="IPR013106">
    <property type="entry name" value="Ig_V-set"/>
</dbReference>
<reference evidence="5" key="1">
    <citation type="submission" date="2025-08" db="UniProtKB">
        <authorList>
            <consortium name="Ensembl"/>
        </authorList>
    </citation>
    <scope>IDENTIFICATION</scope>
</reference>
<feature type="chain" id="PRO_5018543808" evidence="3">
    <location>
        <begin position="25"/>
        <end position="485"/>
    </location>
</feature>
<feature type="compositionally biased region" description="Basic and acidic residues" evidence="1">
    <location>
        <begin position="352"/>
        <end position="485"/>
    </location>
</feature>
<evidence type="ECO:0000259" key="4">
    <source>
        <dbReference type="PROSITE" id="PS50835"/>
    </source>
</evidence>
<dbReference type="Ensembl" id="ENSLBET00000002303.1">
    <property type="protein sequence ID" value="ENSLBEP00000002174.1"/>
    <property type="gene ID" value="ENSLBEG00000001688.1"/>
</dbReference>
<dbReference type="InterPro" id="IPR007110">
    <property type="entry name" value="Ig-like_dom"/>
</dbReference>
<dbReference type="PANTHER" id="PTHR44969:SF1">
    <property type="entry name" value="CELL SURFACE A33 ANTIGEN"/>
    <property type="match status" value="1"/>
</dbReference>
<name>A0A3Q3KZY9_9LABR</name>
<protein>
    <submittedName>
        <fullName evidence="5">Glycoprotein A33</fullName>
    </submittedName>
</protein>
<evidence type="ECO:0000256" key="3">
    <source>
        <dbReference type="SAM" id="SignalP"/>
    </source>
</evidence>
<dbReference type="GeneTree" id="ENSGT00940000157231"/>
<sequence>MMTKMQHRWRLLFLILEALSCCSAMQVSIQEKEYEVARDGEIILTCSFNPARPITNALVLTWEASPDEPGKPMKAVATYFINNPIDISPAYEDRAFVEVDVNNKVSTLRLTKVTTKDSRDFQCSVKVPNDDEGVTAATTSLLVLVRPSPPICKIEGTAEYFHDISLTCISEEGSPPPSYKWMSYTVENVSRPFPPKSTEKDGTLFLFNISQETSGFYMCSSTNRIGTAKCELTLAVMPGGMKIGSTAAIIGGVIAGLLVLAIVVFCCCRRKGKNEEQDEGSPGDVAYYDKDAAEAEEYLDDKSNTKPKQKYKDEDKDVVPQSNNSVGLAVAKSEDDQHSNHSGRGRSNGKGSDFDSRRYQEDQRDQYRGSRDRLDDQRDNYRGSRDRLDEPRDHYRGSRDRLEEPRDTYRGSRDRLDDQRDTYRGSRDRLDDQRDTYRGSRDRLDDPRDHYRGSRDRLDDNRHDRHAGSRDHIAYIDDGDRNEYR</sequence>
<dbReference type="InterPro" id="IPR003599">
    <property type="entry name" value="Ig_sub"/>
</dbReference>
<dbReference type="PROSITE" id="PS50835">
    <property type="entry name" value="IG_LIKE"/>
    <property type="match status" value="2"/>
</dbReference>
<feature type="domain" description="Ig-like" evidence="4">
    <location>
        <begin position="25"/>
        <end position="140"/>
    </location>
</feature>
<dbReference type="SUPFAM" id="SSF48726">
    <property type="entry name" value="Immunoglobulin"/>
    <property type="match status" value="2"/>
</dbReference>
<feature type="region of interest" description="Disordered" evidence="1">
    <location>
        <begin position="297"/>
        <end position="485"/>
    </location>
</feature>
<dbReference type="GO" id="GO:0005886">
    <property type="term" value="C:plasma membrane"/>
    <property type="evidence" value="ECO:0007669"/>
    <property type="project" value="InterPro"/>
</dbReference>
<feature type="domain" description="Ig-like" evidence="4">
    <location>
        <begin position="149"/>
        <end position="235"/>
    </location>
</feature>
<reference evidence="5" key="2">
    <citation type="submission" date="2025-09" db="UniProtKB">
        <authorList>
            <consortium name="Ensembl"/>
        </authorList>
    </citation>
    <scope>IDENTIFICATION</scope>
</reference>
<evidence type="ECO:0000256" key="2">
    <source>
        <dbReference type="SAM" id="Phobius"/>
    </source>
</evidence>
<keyword evidence="2" id="KW-0472">Membrane</keyword>
<dbReference type="RefSeq" id="XP_020504376.1">
    <property type="nucleotide sequence ID" value="XM_020648720.3"/>
</dbReference>
<dbReference type="InterPro" id="IPR036179">
    <property type="entry name" value="Ig-like_dom_sf"/>
</dbReference>
<dbReference type="Pfam" id="PF13927">
    <property type="entry name" value="Ig_3"/>
    <property type="match status" value="1"/>
</dbReference>
<feature type="transmembrane region" description="Helical" evidence="2">
    <location>
        <begin position="247"/>
        <end position="268"/>
    </location>
</feature>
<dbReference type="InParanoid" id="A0A3Q3KZY9"/>
<dbReference type="Gene3D" id="2.60.40.10">
    <property type="entry name" value="Immunoglobulins"/>
    <property type="match status" value="2"/>
</dbReference>
<dbReference type="AlphaFoldDB" id="A0A3Q3KZY9"/>